<accession>A0A2Z7BYG3</accession>
<sequence length="194" mass="21694">MVVSIHIDPITNHLKIDAFEDIYIKNDEQKLEVLGVLAACWLLGVRAGAAVIKSSSGILRGQARRGDFYISVHCSIELFCTYLFYSIERKRTEIIKAGNSLEEEYGVWKIRMQAHLAAQDDDMWCAITDGPIKNLKSNTAMAISSGAAQWVEKPRLGWTSEDKKKANLDKDNLYKMLDNNMFSESASEQMGGGV</sequence>
<dbReference type="EMBL" id="KV003163">
    <property type="protein sequence ID" value="KZV37065.1"/>
    <property type="molecule type" value="Genomic_DNA"/>
</dbReference>
<organism evidence="1 2">
    <name type="scientific">Dorcoceras hygrometricum</name>
    <dbReference type="NCBI Taxonomy" id="472368"/>
    <lineage>
        <taxon>Eukaryota</taxon>
        <taxon>Viridiplantae</taxon>
        <taxon>Streptophyta</taxon>
        <taxon>Embryophyta</taxon>
        <taxon>Tracheophyta</taxon>
        <taxon>Spermatophyta</taxon>
        <taxon>Magnoliopsida</taxon>
        <taxon>eudicotyledons</taxon>
        <taxon>Gunneridae</taxon>
        <taxon>Pentapetalae</taxon>
        <taxon>asterids</taxon>
        <taxon>lamiids</taxon>
        <taxon>Lamiales</taxon>
        <taxon>Gesneriaceae</taxon>
        <taxon>Didymocarpoideae</taxon>
        <taxon>Trichosporeae</taxon>
        <taxon>Loxocarpinae</taxon>
        <taxon>Dorcoceras</taxon>
    </lineage>
</organism>
<dbReference type="Proteomes" id="UP000250235">
    <property type="component" value="Unassembled WGS sequence"/>
</dbReference>
<name>A0A2Z7BYG3_9LAMI</name>
<evidence type="ECO:0000313" key="2">
    <source>
        <dbReference type="Proteomes" id="UP000250235"/>
    </source>
</evidence>
<gene>
    <name evidence="1" type="ORF">F511_05305</name>
</gene>
<evidence type="ECO:0000313" key="1">
    <source>
        <dbReference type="EMBL" id="KZV37065.1"/>
    </source>
</evidence>
<reference evidence="1 2" key="1">
    <citation type="journal article" date="2015" name="Proc. Natl. Acad. Sci. U.S.A.">
        <title>The resurrection genome of Boea hygrometrica: A blueprint for survival of dehydration.</title>
        <authorList>
            <person name="Xiao L."/>
            <person name="Yang G."/>
            <person name="Zhang L."/>
            <person name="Yang X."/>
            <person name="Zhao S."/>
            <person name="Ji Z."/>
            <person name="Zhou Q."/>
            <person name="Hu M."/>
            <person name="Wang Y."/>
            <person name="Chen M."/>
            <person name="Xu Y."/>
            <person name="Jin H."/>
            <person name="Xiao X."/>
            <person name="Hu G."/>
            <person name="Bao F."/>
            <person name="Hu Y."/>
            <person name="Wan P."/>
            <person name="Li L."/>
            <person name="Deng X."/>
            <person name="Kuang T."/>
            <person name="Xiang C."/>
            <person name="Zhu J.K."/>
            <person name="Oliver M.J."/>
            <person name="He Y."/>
        </authorList>
    </citation>
    <scope>NUCLEOTIDE SEQUENCE [LARGE SCALE GENOMIC DNA]</scope>
    <source>
        <strain evidence="2">cv. XS01</strain>
    </source>
</reference>
<keyword evidence="2" id="KW-1185">Reference proteome</keyword>
<dbReference type="AlphaFoldDB" id="A0A2Z7BYG3"/>
<protein>
    <submittedName>
        <fullName evidence="1">Uncharacterized protein</fullName>
    </submittedName>
</protein>
<proteinExistence type="predicted"/>